<dbReference type="SUPFAM" id="SSF81321">
    <property type="entry name" value="Family A G protein-coupled receptor-like"/>
    <property type="match status" value="1"/>
</dbReference>
<keyword evidence="13" id="KW-1185">Reference proteome</keyword>
<dbReference type="GO" id="GO:0005000">
    <property type="term" value="F:vasopressin receptor activity"/>
    <property type="evidence" value="ECO:0007669"/>
    <property type="project" value="InterPro"/>
</dbReference>
<comment type="similarity">
    <text evidence="10">Belongs to the G-protein coupled receptor 1 family. Vasopressin/oxytocin receptor subfamily.</text>
</comment>
<evidence type="ECO:0000256" key="10">
    <source>
        <dbReference type="RuleBase" id="RU046427"/>
    </source>
</evidence>
<evidence type="ECO:0000259" key="11">
    <source>
        <dbReference type="PROSITE" id="PS50262"/>
    </source>
</evidence>
<feature type="transmembrane region" description="Helical" evidence="10">
    <location>
        <begin position="87"/>
        <end position="109"/>
    </location>
</feature>
<keyword evidence="3 10" id="KW-0812">Transmembrane</keyword>
<dbReference type="InterPro" id="IPR000276">
    <property type="entry name" value="GPCR_Rhodpsn"/>
</dbReference>
<keyword evidence="2" id="KW-1003">Cell membrane</keyword>
<dbReference type="PANTHER" id="PTHR24241">
    <property type="entry name" value="NEUROPEPTIDE RECEPTOR-RELATED G-PROTEIN COUPLED RECEPTOR"/>
    <property type="match status" value="1"/>
</dbReference>
<dbReference type="PROSITE" id="PS50262">
    <property type="entry name" value="G_PROTEIN_RECEP_F1_2"/>
    <property type="match status" value="1"/>
</dbReference>
<dbReference type="EMBL" id="OC916651">
    <property type="protein sequence ID" value="CAD7644857.1"/>
    <property type="molecule type" value="Genomic_DNA"/>
</dbReference>
<evidence type="ECO:0000256" key="9">
    <source>
        <dbReference type="ARBA" id="ARBA00023224"/>
    </source>
</evidence>
<dbReference type="GO" id="GO:0042277">
    <property type="term" value="F:peptide binding"/>
    <property type="evidence" value="ECO:0007669"/>
    <property type="project" value="TreeGrafter"/>
</dbReference>
<keyword evidence="5 10" id="KW-0297">G-protein coupled receptor</keyword>
<proteinExistence type="inferred from homology"/>
<keyword evidence="8 10" id="KW-0325">Glycoprotein</keyword>
<keyword evidence="9 10" id="KW-0807">Transducer</keyword>
<dbReference type="GO" id="GO:0032870">
    <property type="term" value="P:cellular response to hormone stimulus"/>
    <property type="evidence" value="ECO:0007669"/>
    <property type="project" value="TreeGrafter"/>
</dbReference>
<reference evidence="12" key="1">
    <citation type="submission" date="2020-11" db="EMBL/GenBank/DDBJ databases">
        <authorList>
            <person name="Tran Van P."/>
        </authorList>
    </citation>
    <scope>NUCLEOTIDE SEQUENCE</scope>
</reference>
<dbReference type="GO" id="GO:0005886">
    <property type="term" value="C:plasma membrane"/>
    <property type="evidence" value="ECO:0007669"/>
    <property type="project" value="UniProtKB-SubCell"/>
</dbReference>
<feature type="domain" description="G-protein coupled receptors family 1 profile" evidence="11">
    <location>
        <begin position="66"/>
        <end position="338"/>
    </location>
</feature>
<feature type="transmembrane region" description="Helical" evidence="10">
    <location>
        <begin position="47"/>
        <end position="75"/>
    </location>
</feature>
<sequence>MIESYECVEIWYMYWSRDSDYHLLLNESKRVDIFNNSIDIYDTRDEILAIIEISILTLMFVSILFGNSFVLMALVVRKQKMNRMYYYFHHLCIGDLMCGFFNGTVLPQLAWDITYRFYGGNILCKVVKYLQILGPYLSSYILVITAIDRYQAICHPLRNCSWTQRRSQLMIIMAWMLSLILCCPQLYIFSYQQIPNMPNVYDCWATFTDHWERIYVTWYAITRESIEENQNSIRLNCKSNGHSVNTCFINSSTDNHSLGKRMTYSMRQSKAAKRQTEVRKSRNSLPNISLVGGNGVNSTPRTHSLRFVSRAKIKTVKITVVIMLCYIMCSTPFIMVQLWVHWFPQTQHILNTNSFITSNPVTRENLSEPETLYIPTMT</sequence>
<dbReference type="PROSITE" id="PS00237">
    <property type="entry name" value="G_PROTEIN_RECEP_F1_1"/>
    <property type="match status" value="1"/>
</dbReference>
<evidence type="ECO:0000256" key="3">
    <source>
        <dbReference type="ARBA" id="ARBA00022692"/>
    </source>
</evidence>
<evidence type="ECO:0000256" key="6">
    <source>
        <dbReference type="ARBA" id="ARBA00023136"/>
    </source>
</evidence>
<dbReference type="OrthoDB" id="6435638at2759"/>
<dbReference type="Pfam" id="PF00001">
    <property type="entry name" value="7tm_1"/>
    <property type="match status" value="1"/>
</dbReference>
<dbReference type="Gene3D" id="1.20.1070.10">
    <property type="entry name" value="Rhodopsin 7-helix transmembrane proteins"/>
    <property type="match status" value="2"/>
</dbReference>
<dbReference type="InterPro" id="IPR001817">
    <property type="entry name" value="Vasoprsn_rcpt"/>
</dbReference>
<dbReference type="PRINTS" id="PR00896">
    <property type="entry name" value="VASOPRESSINR"/>
</dbReference>
<feature type="transmembrane region" description="Helical" evidence="10">
    <location>
        <begin position="318"/>
        <end position="340"/>
    </location>
</feature>
<keyword evidence="6 10" id="KW-0472">Membrane</keyword>
<evidence type="ECO:0000256" key="4">
    <source>
        <dbReference type="ARBA" id="ARBA00022989"/>
    </source>
</evidence>
<evidence type="ECO:0000256" key="7">
    <source>
        <dbReference type="ARBA" id="ARBA00023170"/>
    </source>
</evidence>
<dbReference type="PRINTS" id="PR00237">
    <property type="entry name" value="GPCRRHODOPSN"/>
</dbReference>
<comment type="caution">
    <text evidence="10">Lacks conserved residue(s) required for the propagation of feature annotation.</text>
</comment>
<accession>A0A7R9QGF3</accession>
<evidence type="ECO:0000256" key="8">
    <source>
        <dbReference type="ARBA" id="ARBA00023180"/>
    </source>
</evidence>
<comment type="subcellular location">
    <subcellularLocation>
        <location evidence="1 10">Cell membrane</location>
        <topology evidence="1 10">Multi-pass membrane protein</topology>
    </subcellularLocation>
</comment>
<dbReference type="PANTHER" id="PTHR24241:SF161">
    <property type="entry name" value="G-PROTEIN COUPLED RECEPTORS FAMILY 1 PROFILE DOMAIN-CONTAINING PROTEIN"/>
    <property type="match status" value="1"/>
</dbReference>
<dbReference type="Proteomes" id="UP000728032">
    <property type="component" value="Unassembled WGS sequence"/>
</dbReference>
<evidence type="ECO:0000256" key="5">
    <source>
        <dbReference type="ARBA" id="ARBA00023040"/>
    </source>
</evidence>
<keyword evidence="7 10" id="KW-0675">Receptor</keyword>
<dbReference type="InterPro" id="IPR017452">
    <property type="entry name" value="GPCR_Rhodpsn_7TM"/>
</dbReference>
<dbReference type="AlphaFoldDB" id="A0A7R9QGF3"/>
<evidence type="ECO:0000313" key="13">
    <source>
        <dbReference type="Proteomes" id="UP000728032"/>
    </source>
</evidence>
<evidence type="ECO:0000313" key="12">
    <source>
        <dbReference type="EMBL" id="CAD7644857.1"/>
    </source>
</evidence>
<protein>
    <recommendedName>
        <fullName evidence="11">G-protein coupled receptors family 1 profile domain-containing protein</fullName>
    </recommendedName>
</protein>
<evidence type="ECO:0000256" key="2">
    <source>
        <dbReference type="ARBA" id="ARBA00022475"/>
    </source>
</evidence>
<dbReference type="EMBL" id="CAJPVJ010001826">
    <property type="protein sequence ID" value="CAG2165356.1"/>
    <property type="molecule type" value="Genomic_DNA"/>
</dbReference>
<keyword evidence="4 10" id="KW-1133">Transmembrane helix</keyword>
<evidence type="ECO:0000256" key="1">
    <source>
        <dbReference type="ARBA" id="ARBA00004651"/>
    </source>
</evidence>
<organism evidence="12">
    <name type="scientific">Oppiella nova</name>
    <dbReference type="NCBI Taxonomy" id="334625"/>
    <lineage>
        <taxon>Eukaryota</taxon>
        <taxon>Metazoa</taxon>
        <taxon>Ecdysozoa</taxon>
        <taxon>Arthropoda</taxon>
        <taxon>Chelicerata</taxon>
        <taxon>Arachnida</taxon>
        <taxon>Acari</taxon>
        <taxon>Acariformes</taxon>
        <taxon>Sarcoptiformes</taxon>
        <taxon>Oribatida</taxon>
        <taxon>Brachypylina</taxon>
        <taxon>Oppioidea</taxon>
        <taxon>Oppiidae</taxon>
        <taxon>Oppiella</taxon>
    </lineage>
</organism>
<name>A0A7R9QGF3_9ACAR</name>
<feature type="transmembrane region" description="Helical" evidence="10">
    <location>
        <begin position="169"/>
        <end position="189"/>
    </location>
</feature>
<gene>
    <name evidence="12" type="ORF">ONB1V03_LOCUS4899</name>
</gene>